<feature type="domain" description="DUF58" evidence="2">
    <location>
        <begin position="217"/>
        <end position="311"/>
    </location>
</feature>
<proteinExistence type="predicted"/>
<evidence type="ECO:0000313" key="3">
    <source>
        <dbReference type="EMBL" id="GBG15771.1"/>
    </source>
</evidence>
<keyword evidence="1" id="KW-0812">Transmembrane</keyword>
<feature type="transmembrane region" description="Helical" evidence="1">
    <location>
        <begin position="29"/>
        <end position="50"/>
    </location>
</feature>
<dbReference type="Proteomes" id="UP000245081">
    <property type="component" value="Unassembled WGS sequence"/>
</dbReference>
<reference evidence="3 4" key="1">
    <citation type="journal article" date="2018" name="Environ. Microbiol.">
        <title>Isolation and genomic characterization of Novimethylophilus kurashikiensis gen. nov. sp. nov., a new lanthanide-dependent methylotrophic species of Methylophilaceae.</title>
        <authorList>
            <person name="Lv H."/>
            <person name="Sahin N."/>
            <person name="Tani A."/>
        </authorList>
    </citation>
    <scope>NUCLEOTIDE SEQUENCE [LARGE SCALE GENOMIC DNA]</scope>
    <source>
        <strain evidence="3 4">La2-4</strain>
    </source>
</reference>
<dbReference type="RefSeq" id="WP_109016922.1">
    <property type="nucleotide sequence ID" value="NZ_BDOQ01000020.1"/>
</dbReference>
<accession>A0A2R5FII7</accession>
<dbReference type="EMBL" id="BDOQ01000020">
    <property type="protein sequence ID" value="GBG15771.1"/>
    <property type="molecule type" value="Genomic_DNA"/>
</dbReference>
<evidence type="ECO:0000313" key="4">
    <source>
        <dbReference type="Proteomes" id="UP000245081"/>
    </source>
</evidence>
<dbReference type="AlphaFoldDB" id="A0A2R5FII7"/>
<organism evidence="3 4">
    <name type="scientific">Novimethylophilus kurashikiensis</name>
    <dbReference type="NCBI Taxonomy" id="1825523"/>
    <lineage>
        <taxon>Bacteria</taxon>
        <taxon>Pseudomonadati</taxon>
        <taxon>Pseudomonadota</taxon>
        <taxon>Betaproteobacteria</taxon>
        <taxon>Nitrosomonadales</taxon>
        <taxon>Methylophilaceae</taxon>
        <taxon>Novimethylophilus</taxon>
    </lineage>
</organism>
<comment type="caution">
    <text evidence="3">The sequence shown here is derived from an EMBL/GenBank/DDBJ whole genome shotgun (WGS) entry which is preliminary data.</text>
</comment>
<feature type="transmembrane region" description="Helical" evidence="1">
    <location>
        <begin position="56"/>
        <end position="75"/>
    </location>
</feature>
<gene>
    <name evidence="3" type="ORF">NMK_3383</name>
</gene>
<dbReference type="Pfam" id="PF01882">
    <property type="entry name" value="DUF58"/>
    <property type="match status" value="1"/>
</dbReference>
<keyword evidence="1" id="KW-0472">Membrane</keyword>
<keyword evidence="4" id="KW-1185">Reference proteome</keyword>
<dbReference type="InterPro" id="IPR002881">
    <property type="entry name" value="DUF58"/>
</dbReference>
<evidence type="ECO:0000256" key="1">
    <source>
        <dbReference type="SAM" id="Phobius"/>
    </source>
</evidence>
<dbReference type="OrthoDB" id="5298497at2"/>
<name>A0A2R5FII7_9PROT</name>
<dbReference type="PANTHER" id="PTHR34351:SF1">
    <property type="entry name" value="SLR1927 PROTEIN"/>
    <property type="match status" value="1"/>
</dbReference>
<protein>
    <recommendedName>
        <fullName evidence="2">DUF58 domain-containing protein</fullName>
    </recommendedName>
</protein>
<keyword evidence="1" id="KW-1133">Transmembrane helix</keyword>
<dbReference type="PANTHER" id="PTHR34351">
    <property type="entry name" value="SLR1927 PROTEIN-RELATED"/>
    <property type="match status" value="1"/>
</dbReference>
<sequence>MASLFRNWRSLLRTARQRQDRATLDRRHVYILPTRSGLLFGLILLGMLLGAMNYTLSLGFVLVFWLGGLSVVAMLHTWRNLAHLVVTPGRVKPVFAGETAEFHFVLKEHHHRTRHAIGLQRGEDPPALDDVPADGEIDICLPVPASRRGWLKPGRISVFTQFPLGLFHAWGYVELDMACLVYPHPAPPGSLLPPTSLEAKSRGSHIAGGEEDFSGLRGYKLGDSMRRIDWKASAREQGLYTKEFQGEGQQVLWLSWDMTAGRDTEGRVSLLARWVLDAHDAGLAWGLQLPAVTLPPQSGDGHLHECLKALALLGSSDVF</sequence>
<evidence type="ECO:0000259" key="2">
    <source>
        <dbReference type="Pfam" id="PF01882"/>
    </source>
</evidence>